<feature type="transmembrane region" description="Helical" evidence="2">
    <location>
        <begin position="35"/>
        <end position="54"/>
    </location>
</feature>
<feature type="region of interest" description="Disordered" evidence="1">
    <location>
        <begin position="1"/>
        <end position="29"/>
    </location>
</feature>
<evidence type="ECO:0000259" key="3">
    <source>
        <dbReference type="Pfam" id="PF12229"/>
    </source>
</evidence>
<dbReference type="Pfam" id="PF12229">
    <property type="entry name" value="PG_binding_4"/>
    <property type="match status" value="2"/>
</dbReference>
<evidence type="ECO:0000313" key="5">
    <source>
        <dbReference type="Proteomes" id="UP000023703"/>
    </source>
</evidence>
<dbReference type="Pfam" id="PF04294">
    <property type="entry name" value="VanW"/>
    <property type="match status" value="1"/>
</dbReference>
<feature type="domain" description="YoaR-like putative peptidoglycan binding" evidence="3">
    <location>
        <begin position="275"/>
        <end position="344"/>
    </location>
</feature>
<evidence type="ECO:0000313" key="4">
    <source>
        <dbReference type="EMBL" id="AHW65398.1"/>
    </source>
</evidence>
<dbReference type="KEGG" id="cgy:CGLY_14810"/>
<dbReference type="PANTHER" id="PTHR35788">
    <property type="entry name" value="EXPORTED PROTEIN-RELATED"/>
    <property type="match status" value="1"/>
</dbReference>
<dbReference type="PANTHER" id="PTHR35788:SF1">
    <property type="entry name" value="EXPORTED PROTEIN"/>
    <property type="match status" value="1"/>
</dbReference>
<dbReference type="EMBL" id="CP006842">
    <property type="protein sequence ID" value="AHW65398.1"/>
    <property type="molecule type" value="Genomic_DNA"/>
</dbReference>
<evidence type="ECO:0000256" key="1">
    <source>
        <dbReference type="SAM" id="MobiDB-lite"/>
    </source>
</evidence>
<dbReference type="AlphaFoldDB" id="X5DQ98"/>
<feature type="compositionally biased region" description="Polar residues" evidence="1">
    <location>
        <begin position="1"/>
        <end position="15"/>
    </location>
</feature>
<dbReference type="InterPro" id="IPR007391">
    <property type="entry name" value="Vancomycin_resist_VanW"/>
</dbReference>
<accession>X5DQ98</accession>
<dbReference type="InterPro" id="IPR052913">
    <property type="entry name" value="Glycopeptide_resist_protein"/>
</dbReference>
<organism evidence="4 5">
    <name type="scientific">Corynebacterium glyciniphilum AJ 3170</name>
    <dbReference type="NCBI Taxonomy" id="1404245"/>
    <lineage>
        <taxon>Bacteria</taxon>
        <taxon>Bacillati</taxon>
        <taxon>Actinomycetota</taxon>
        <taxon>Actinomycetes</taxon>
        <taxon>Mycobacteriales</taxon>
        <taxon>Corynebacteriaceae</taxon>
        <taxon>Corynebacterium</taxon>
    </lineage>
</organism>
<dbReference type="STRING" id="1404245.CGLY_14810"/>
<dbReference type="eggNOG" id="COG2720">
    <property type="taxonomic scope" value="Bacteria"/>
</dbReference>
<sequence length="586" mass="62953">MSSSNPNASSPTGPTDASGEQWGSEGSKHRRKRRLWPLWTLVGIVGLGGILYATDIIMTEGNVPRGVSVGGVDVGSMSKPQAEARLKNQLSDGARAEVEVAAGDMSTTLDPAQSGLSIDWDATIDQAGQQPLNPITRITSFFQQREVGTISAYNDALLDQTLTRVEQELTRDPENAALSIDDAGTADIVDDVAGQTVDTDEVRTAVKDHWLNEQRRVDVDADVTEADVRRDAADDAVEEVVDKVTAGDVIFAGRDDTDGVLRPADMGRIVTFVPEDGAFRVDWNRDAAQEILDEQLGGTEVELRNAGFTGTGRNLNVTPSQDGVLIDWEKTLDPIEEKLLDTAERRHEVTYEEKKATYTTEMAEKASFDDVVGSFTTGGFADDSGVNIRRVAEQVDGAIVLPGETFSLNGHTGPRGEAQGYVDAGIIQDGHADKAVGGGISQFATTLYNASYFAGMEDVAHTPHSYYIDRYPAGREATVFEGAIDLQFKNTFDTPVLIEARADSSSLTVDLRGVKQVEVESDTGARTNFTDPERIELSGDNCSPSSGARGFTVTDTRTVRDLNGGVLSRDTTTTVYDPAPIVSCSG</sequence>
<gene>
    <name evidence="4" type="primary">vanW</name>
    <name evidence="4" type="ORF">CGLY_14810</name>
</gene>
<name>X5DQ98_9CORY</name>
<keyword evidence="2" id="KW-0472">Membrane</keyword>
<protein>
    <submittedName>
        <fullName evidence="4">Vancomycin resistance family protein</fullName>
    </submittedName>
</protein>
<keyword evidence="5" id="KW-1185">Reference proteome</keyword>
<feature type="domain" description="YoaR-like putative peptidoglycan binding" evidence="3">
    <location>
        <begin position="111"/>
        <end position="215"/>
    </location>
</feature>
<dbReference type="InterPro" id="IPR022029">
    <property type="entry name" value="YoaR-like_PG-bd"/>
</dbReference>
<dbReference type="Proteomes" id="UP000023703">
    <property type="component" value="Chromosome"/>
</dbReference>
<keyword evidence="2" id="KW-1133">Transmembrane helix</keyword>
<feature type="region of interest" description="Disordered" evidence="1">
    <location>
        <begin position="523"/>
        <end position="551"/>
    </location>
</feature>
<keyword evidence="2" id="KW-0812">Transmembrane</keyword>
<evidence type="ECO:0000256" key="2">
    <source>
        <dbReference type="SAM" id="Phobius"/>
    </source>
</evidence>
<reference evidence="4 5" key="1">
    <citation type="journal article" date="2015" name="Int. J. Syst. Evol. Microbiol.">
        <title>Revisiting Corynebacterium glyciniphilum (ex Kubota et al., 1972) sp. nov., nom. rev., isolated from putrefied banana.</title>
        <authorList>
            <person name="Al-Dilaimi A."/>
            <person name="Bednarz H."/>
            <person name="Lomker A."/>
            <person name="Niehaus K."/>
            <person name="Kalinowski J."/>
            <person name="Ruckert C."/>
        </authorList>
    </citation>
    <scope>NUCLEOTIDE SEQUENCE [LARGE SCALE GENOMIC DNA]</scope>
    <source>
        <strain evidence="4">AJ 3170</strain>
    </source>
</reference>
<dbReference type="HOGENOM" id="CLU_011572_0_1_11"/>
<proteinExistence type="predicted"/>